<reference evidence="2" key="1">
    <citation type="journal article" date="2020" name="Phytopathology">
        <title>Genome Sequence Resources of Colletotrichum truncatum, C. plurivorum, C. musicola, and C. sojae: Four Species Pathogenic to Soybean (Glycine max).</title>
        <authorList>
            <person name="Rogerio F."/>
            <person name="Boufleur T.R."/>
            <person name="Ciampi-Guillardi M."/>
            <person name="Sukno S.A."/>
            <person name="Thon M.R."/>
            <person name="Massola Junior N.S."/>
            <person name="Baroncelli R."/>
        </authorList>
    </citation>
    <scope>NUCLEOTIDE SEQUENCE</scope>
    <source>
        <strain evidence="2">LFN0074</strain>
    </source>
</reference>
<feature type="non-terminal residue" evidence="2">
    <location>
        <position position="171"/>
    </location>
</feature>
<evidence type="ECO:0000259" key="1">
    <source>
        <dbReference type="Pfam" id="PF12706"/>
    </source>
</evidence>
<feature type="domain" description="Metallo-beta-lactamase" evidence="1">
    <location>
        <begin position="100"/>
        <end position="165"/>
    </location>
</feature>
<evidence type="ECO:0000313" key="3">
    <source>
        <dbReference type="Proteomes" id="UP000639643"/>
    </source>
</evidence>
<accession>A0A8H6IML0</accession>
<dbReference type="EMBL" id="WIGM01002026">
    <property type="protein sequence ID" value="KAF6784892.1"/>
    <property type="molecule type" value="Genomic_DNA"/>
</dbReference>
<dbReference type="AlphaFoldDB" id="A0A8H6IML0"/>
<dbReference type="SUPFAM" id="SSF56281">
    <property type="entry name" value="Metallo-hydrolase/oxidoreductase"/>
    <property type="match status" value="1"/>
</dbReference>
<dbReference type="Proteomes" id="UP000639643">
    <property type="component" value="Unassembled WGS sequence"/>
</dbReference>
<protein>
    <recommendedName>
        <fullName evidence="1">Metallo-beta-lactamase domain-containing protein</fullName>
    </recommendedName>
</protein>
<comment type="caution">
    <text evidence="2">The sequence shown here is derived from an EMBL/GenBank/DDBJ whole genome shotgun (WGS) entry which is preliminary data.</text>
</comment>
<dbReference type="InterPro" id="IPR050114">
    <property type="entry name" value="UPF0173_UPF0282_UlaG_hydrolase"/>
</dbReference>
<dbReference type="Pfam" id="PF12706">
    <property type="entry name" value="Lactamase_B_2"/>
    <property type="match status" value="1"/>
</dbReference>
<organism evidence="2 3">
    <name type="scientific">Colletotrichum musicola</name>
    <dbReference type="NCBI Taxonomy" id="2175873"/>
    <lineage>
        <taxon>Eukaryota</taxon>
        <taxon>Fungi</taxon>
        <taxon>Dikarya</taxon>
        <taxon>Ascomycota</taxon>
        <taxon>Pezizomycotina</taxon>
        <taxon>Sordariomycetes</taxon>
        <taxon>Hypocreomycetidae</taxon>
        <taxon>Glomerellales</taxon>
        <taxon>Glomerellaceae</taxon>
        <taxon>Colletotrichum</taxon>
        <taxon>Colletotrichum orchidearum species complex</taxon>
    </lineage>
</organism>
<dbReference type="PANTHER" id="PTHR43546:SF3">
    <property type="entry name" value="UPF0173 METAL-DEPENDENT HYDROLASE MJ1163"/>
    <property type="match status" value="1"/>
</dbReference>
<evidence type="ECO:0000313" key="2">
    <source>
        <dbReference type="EMBL" id="KAF6784892.1"/>
    </source>
</evidence>
<proteinExistence type="predicted"/>
<dbReference type="Gene3D" id="3.60.15.10">
    <property type="entry name" value="Ribonuclease Z/Hydroxyacylglutathione hydrolase-like"/>
    <property type="match status" value="1"/>
</dbReference>
<gene>
    <name evidence="2" type="ORF">CMUS01_16588</name>
</gene>
<name>A0A8H6IML0_9PEZI</name>
<keyword evidence="3" id="KW-1185">Reference proteome</keyword>
<sequence length="171" mass="19025">MVPQVVLELTFYGSCFHVKATRRETVNVTFLGLHAHADPVGRRNIHGFVLCGHTPDSGGPNRVRRRRETNMLTFIPHNLDSVAWLSRATTFRLRANGLTIFLDTWLDRPSVLPKHLAVDDVTEADYIFISHAHFDHLPGADRIAKKTGATVIANGEAITLLRSAGVHESQL</sequence>
<dbReference type="OrthoDB" id="4311043at2759"/>
<dbReference type="PANTHER" id="PTHR43546">
    <property type="entry name" value="UPF0173 METAL-DEPENDENT HYDROLASE MJ1163-RELATED"/>
    <property type="match status" value="1"/>
</dbReference>
<dbReference type="InterPro" id="IPR036866">
    <property type="entry name" value="RibonucZ/Hydroxyglut_hydro"/>
</dbReference>
<dbReference type="InterPro" id="IPR001279">
    <property type="entry name" value="Metallo-B-lactamas"/>
</dbReference>